<reference evidence="2 3" key="1">
    <citation type="submission" date="2021-05" db="EMBL/GenBank/DDBJ databases">
        <title>Kineosporia and Streptomyces sp. nov. two new marine actinobacteria isolated from Coral.</title>
        <authorList>
            <person name="Buangrab K."/>
            <person name="Sutthacheep M."/>
            <person name="Yeemin T."/>
            <person name="Harunari E."/>
            <person name="Igarashi Y."/>
            <person name="Kanchanasin P."/>
            <person name="Tanasupawat S."/>
            <person name="Phongsopitanun W."/>
        </authorList>
    </citation>
    <scope>NUCLEOTIDE SEQUENCE [LARGE SCALE GENOMIC DNA]</scope>
    <source>
        <strain evidence="2 3">J2-2</strain>
    </source>
</reference>
<evidence type="ECO:0000256" key="1">
    <source>
        <dbReference type="SAM" id="MobiDB-lite"/>
    </source>
</evidence>
<feature type="region of interest" description="Disordered" evidence="1">
    <location>
        <begin position="1"/>
        <end position="23"/>
    </location>
</feature>
<organism evidence="2 3">
    <name type="scientific">Kineosporia corallincola</name>
    <dbReference type="NCBI Taxonomy" id="2835133"/>
    <lineage>
        <taxon>Bacteria</taxon>
        <taxon>Bacillati</taxon>
        <taxon>Actinomycetota</taxon>
        <taxon>Actinomycetes</taxon>
        <taxon>Kineosporiales</taxon>
        <taxon>Kineosporiaceae</taxon>
        <taxon>Kineosporia</taxon>
    </lineage>
</organism>
<proteinExistence type="predicted"/>
<evidence type="ECO:0000313" key="3">
    <source>
        <dbReference type="Proteomes" id="UP001197247"/>
    </source>
</evidence>
<dbReference type="EMBL" id="JAHBAY010000004">
    <property type="protein sequence ID" value="MBT0769658.1"/>
    <property type="molecule type" value="Genomic_DNA"/>
</dbReference>
<keyword evidence="3" id="KW-1185">Reference proteome</keyword>
<accession>A0ABS5TFN4</accession>
<sequence length="99" mass="10995">MAEVASDFGSETAGPHDDPVTVTRPGQVTELSLRLSPDLHGQLLSMFAEYGIDSVEDGLLKSLGLWRYLDRALHRGHRLVVVDPRSPQGPFDVIDLRDW</sequence>
<comment type="caution">
    <text evidence="2">The sequence shown here is derived from an EMBL/GenBank/DDBJ whole genome shotgun (WGS) entry which is preliminary data.</text>
</comment>
<protein>
    <submittedName>
        <fullName evidence="2">Uncharacterized protein</fullName>
    </submittedName>
</protein>
<name>A0ABS5TFN4_9ACTN</name>
<dbReference type="RefSeq" id="WP_214155955.1">
    <property type="nucleotide sequence ID" value="NZ_JAHBAY010000004.1"/>
</dbReference>
<dbReference type="Proteomes" id="UP001197247">
    <property type="component" value="Unassembled WGS sequence"/>
</dbReference>
<evidence type="ECO:0000313" key="2">
    <source>
        <dbReference type="EMBL" id="MBT0769658.1"/>
    </source>
</evidence>
<gene>
    <name evidence="2" type="ORF">KIH74_12040</name>
</gene>